<evidence type="ECO:0000256" key="3">
    <source>
        <dbReference type="ARBA" id="ARBA00022729"/>
    </source>
</evidence>
<dbReference type="Proteomes" id="UP000016600">
    <property type="component" value="Unassembled WGS sequence"/>
</dbReference>
<dbReference type="InterPro" id="IPR012944">
    <property type="entry name" value="SusD_RagB_dom"/>
</dbReference>
<evidence type="ECO:0000259" key="8">
    <source>
        <dbReference type="Pfam" id="PF14322"/>
    </source>
</evidence>
<evidence type="ECO:0000313" key="9">
    <source>
        <dbReference type="EMBL" id="ERJ98877.1"/>
    </source>
</evidence>
<feature type="domain" description="SusD-like N-terminal" evidence="8">
    <location>
        <begin position="22"/>
        <end position="205"/>
    </location>
</feature>
<dbReference type="Pfam" id="PF14322">
    <property type="entry name" value="SusD-like_3"/>
    <property type="match status" value="1"/>
</dbReference>
<evidence type="ECO:0000256" key="1">
    <source>
        <dbReference type="ARBA" id="ARBA00004442"/>
    </source>
</evidence>
<dbReference type="GO" id="GO:0009279">
    <property type="term" value="C:cell outer membrane"/>
    <property type="evidence" value="ECO:0007669"/>
    <property type="project" value="UniProtKB-SubCell"/>
</dbReference>
<dbReference type="PROSITE" id="PS51257">
    <property type="entry name" value="PROKAR_LIPOPROTEIN"/>
    <property type="match status" value="1"/>
</dbReference>
<dbReference type="RefSeq" id="WP_021584740.1">
    <property type="nucleotide sequence ID" value="NZ_AWET01000045.1"/>
</dbReference>
<dbReference type="Pfam" id="PF07980">
    <property type="entry name" value="SusD_RagB"/>
    <property type="match status" value="1"/>
</dbReference>
<dbReference type="Gene3D" id="1.25.40.390">
    <property type="match status" value="1"/>
</dbReference>
<dbReference type="InterPro" id="IPR011990">
    <property type="entry name" value="TPR-like_helical_dom_sf"/>
</dbReference>
<comment type="similarity">
    <text evidence="2">Belongs to the SusD family.</text>
</comment>
<reference evidence="9 10" key="1">
    <citation type="submission" date="2013-08" db="EMBL/GenBank/DDBJ databases">
        <authorList>
            <person name="Durkin A.S."/>
            <person name="Haft D.R."/>
            <person name="McCorrison J."/>
            <person name="Torralba M."/>
            <person name="Gillis M."/>
            <person name="Haft D.H."/>
            <person name="Methe B."/>
            <person name="Sutton G."/>
            <person name="Nelson K.E."/>
        </authorList>
    </citation>
    <scope>NUCLEOTIDE SEQUENCE [LARGE SCALE GENOMIC DNA]</scope>
    <source>
        <strain evidence="9 10">F0068</strain>
    </source>
</reference>
<feature type="signal peptide" evidence="6">
    <location>
        <begin position="1"/>
        <end position="19"/>
    </location>
</feature>
<evidence type="ECO:0000259" key="7">
    <source>
        <dbReference type="Pfam" id="PF07980"/>
    </source>
</evidence>
<evidence type="ECO:0000256" key="5">
    <source>
        <dbReference type="ARBA" id="ARBA00023237"/>
    </source>
</evidence>
<proteinExistence type="inferred from homology"/>
<evidence type="ECO:0000313" key="10">
    <source>
        <dbReference type="Proteomes" id="UP000016600"/>
    </source>
</evidence>
<evidence type="ECO:0000256" key="4">
    <source>
        <dbReference type="ARBA" id="ARBA00023136"/>
    </source>
</evidence>
<evidence type="ECO:0000256" key="6">
    <source>
        <dbReference type="SAM" id="SignalP"/>
    </source>
</evidence>
<dbReference type="EMBL" id="AWET01000045">
    <property type="protein sequence ID" value="ERJ98877.1"/>
    <property type="molecule type" value="Genomic_DNA"/>
</dbReference>
<dbReference type="SUPFAM" id="SSF48452">
    <property type="entry name" value="TPR-like"/>
    <property type="match status" value="1"/>
</dbReference>
<comment type="subcellular location">
    <subcellularLocation>
        <location evidence="1">Cell outer membrane</location>
    </subcellularLocation>
</comment>
<dbReference type="InterPro" id="IPR033985">
    <property type="entry name" value="SusD-like_N"/>
</dbReference>
<keyword evidence="4" id="KW-0472">Membrane</keyword>
<sequence>MKYYNILIASLLTLSVTTACDKFLNVLPSTEKEKREMFSTLDGCRSVLIGAYIRMKQTNLYGQEMVCGSIENLAQHWTYTSGSIGEYLNKYDYKANTVETTMENIYNNLFKVVADVNGLLDGIESNRKILDNSNYNLLKGEALALRAFCHFDILRLFGPMPNNVPASKILPYVTVVSNKPNAFITYTEFTSQLLKDLDDAEACLTRIDPIKSKSIEALNQTSAQADNFFGYRQMRMNYYAVCALKARIYLWIGNKEKALEYAKLVIDATTPGGDKTFRLGTRDDCSRGNKTLSTEHIFDLKVNNLSATLGSGRSYQKSKTELTSRLYETGTSDIRFVNMWEEVTADYRKSFYFQKYVQTEKMPPLSKNVIPIIRLAEMYLIALECSSLTDANSYYATLCAARDITPANITDEEQRTKVLIQEYNKEFYGEGQTFYAYKRLAVKDIYWAAVSGSVETYVVPLPLKEAVYAN</sequence>
<feature type="domain" description="RagB/SusD" evidence="7">
    <location>
        <begin position="341"/>
        <end position="448"/>
    </location>
</feature>
<comment type="caution">
    <text evidence="9">The sequence shown here is derived from an EMBL/GenBank/DDBJ whole genome shotgun (WGS) entry which is preliminary data.</text>
</comment>
<gene>
    <name evidence="9" type="ORF">HMPREF1218_0645</name>
</gene>
<dbReference type="Gene3D" id="1.25.40.900">
    <property type="match status" value="1"/>
</dbReference>
<feature type="chain" id="PRO_5004631567" evidence="6">
    <location>
        <begin position="20"/>
        <end position="470"/>
    </location>
</feature>
<keyword evidence="10" id="KW-1185">Reference proteome</keyword>
<keyword evidence="5" id="KW-0998">Cell outer membrane</keyword>
<dbReference type="PATRIC" id="fig|1081904.3.peg.2079"/>
<accession>U2L2W4</accession>
<keyword evidence="3 6" id="KW-0732">Signal</keyword>
<evidence type="ECO:0000256" key="2">
    <source>
        <dbReference type="ARBA" id="ARBA00006275"/>
    </source>
</evidence>
<name>U2L2W4_9BACT</name>
<protein>
    <submittedName>
        <fullName evidence="9">Starch-binding protein, SusD-like family</fullName>
    </submittedName>
</protein>
<dbReference type="AlphaFoldDB" id="U2L2W4"/>
<organism evidence="9 10">
    <name type="scientific">Hoylesella pleuritidis F0068</name>
    <dbReference type="NCBI Taxonomy" id="1081904"/>
    <lineage>
        <taxon>Bacteria</taxon>
        <taxon>Pseudomonadati</taxon>
        <taxon>Bacteroidota</taxon>
        <taxon>Bacteroidia</taxon>
        <taxon>Bacteroidales</taxon>
        <taxon>Prevotellaceae</taxon>
        <taxon>Hoylesella</taxon>
    </lineage>
</organism>